<keyword evidence="4" id="KW-0808">Transferase</keyword>
<dbReference type="PANTHER" id="PTHR34220:SF11">
    <property type="entry name" value="SENSOR PROTEIN KINASE HPTS"/>
    <property type="match status" value="1"/>
</dbReference>
<sequence>MKLIISCMGLSIIIILMMTYVYYINSHNLIKKQMDNTTFNILHQTGSNIDILLEEYDSIIFNIKKDPIIQSYLKEEPSLDNFENYEQQKEMINRVYDYILYEPGVESVFIVTESGEKIEISKTLVKYDLNRDYKKNIYAEGGKTLWLESNYENGYISAGSQINHLLSMKPLGYIILNVSEESFSKVYSKMNAVKEGEVFIVNKNLKIISAENDETLIKRATNQNSQTLFETDNTLININNKQFKLSWTNVNNDEWFLVYGTPIISYRETLYNLKGSLSVLILIGMIISTLLSILITRQFSRPIKKLNETMTQFGKGDLNVTYKVHSGDEIGTLGNSFNLMAENINELLEKVSSEKILKKEAELKSLRMQINPHFLYNTLETVNWMARVKGIPEVGDIVKSLAEMMRYSIDGSEFSDLESELNNISNYLEIQKRRYGKSLIVKHLISEELLNVKTPKLILQPIIENALVHGFEETEHEQLLIIEARKVDSYLLVNIIDNGCGMSEEKLQEVRKKIQDTSSNDSEQHIGLQNVNLRLKRYYEELEGLKVHSKLGQGTKIEFKILIKDNFEPKNLISNEMVD</sequence>
<dbReference type="InterPro" id="IPR003594">
    <property type="entry name" value="HATPase_dom"/>
</dbReference>
<dbReference type="Pfam" id="PF02518">
    <property type="entry name" value="HATPase_c"/>
    <property type="match status" value="1"/>
</dbReference>
<dbReference type="Gene3D" id="3.30.565.10">
    <property type="entry name" value="Histidine kinase-like ATPase, C-terminal domain"/>
    <property type="match status" value="1"/>
</dbReference>
<dbReference type="CDD" id="cd06225">
    <property type="entry name" value="HAMP"/>
    <property type="match status" value="1"/>
</dbReference>
<keyword evidence="5 12" id="KW-0812">Transmembrane</keyword>
<dbReference type="GO" id="GO:0000155">
    <property type="term" value="F:phosphorelay sensor kinase activity"/>
    <property type="evidence" value="ECO:0007669"/>
    <property type="project" value="InterPro"/>
</dbReference>
<evidence type="ECO:0000256" key="2">
    <source>
        <dbReference type="ARBA" id="ARBA00022475"/>
    </source>
</evidence>
<dbReference type="AlphaFoldDB" id="A0A1L8QN60"/>
<keyword evidence="6" id="KW-0547">Nucleotide-binding</keyword>
<dbReference type="PROSITE" id="PS50885">
    <property type="entry name" value="HAMP"/>
    <property type="match status" value="1"/>
</dbReference>
<dbReference type="InterPro" id="IPR050640">
    <property type="entry name" value="Bact_2-comp_sensor_kinase"/>
</dbReference>
<keyword evidence="15" id="KW-1185">Reference proteome</keyword>
<dbReference type="InterPro" id="IPR003660">
    <property type="entry name" value="HAMP_dom"/>
</dbReference>
<comment type="caution">
    <text evidence="14">The sequence shown here is derived from an EMBL/GenBank/DDBJ whole genome shotgun (WGS) entry which is preliminary data.</text>
</comment>
<keyword evidence="7" id="KW-0418">Kinase</keyword>
<dbReference type="PANTHER" id="PTHR34220">
    <property type="entry name" value="SENSOR HISTIDINE KINASE YPDA"/>
    <property type="match status" value="1"/>
</dbReference>
<evidence type="ECO:0000256" key="3">
    <source>
        <dbReference type="ARBA" id="ARBA00022553"/>
    </source>
</evidence>
<dbReference type="STRING" id="328396.RU93_GL001305"/>
<dbReference type="Gene3D" id="3.30.450.20">
    <property type="entry name" value="PAS domain"/>
    <property type="match status" value="1"/>
</dbReference>
<comment type="subcellular location">
    <subcellularLocation>
        <location evidence="1">Cell membrane</location>
        <topology evidence="1">Multi-pass membrane protein</topology>
    </subcellularLocation>
</comment>
<name>A0A1L8QN60_9ENTE</name>
<evidence type="ECO:0000256" key="4">
    <source>
        <dbReference type="ARBA" id="ARBA00022679"/>
    </source>
</evidence>
<dbReference type="InterPro" id="IPR036890">
    <property type="entry name" value="HATPase_C_sf"/>
</dbReference>
<dbReference type="InterPro" id="IPR010559">
    <property type="entry name" value="Sig_transdc_His_kin_internal"/>
</dbReference>
<gene>
    <name evidence="14" type="ORF">RU93_GL001305</name>
</gene>
<feature type="domain" description="HAMP" evidence="13">
    <location>
        <begin position="297"/>
        <end position="349"/>
    </location>
</feature>
<reference evidence="14 15" key="1">
    <citation type="submission" date="2014-12" db="EMBL/GenBank/DDBJ databases">
        <title>Draft genome sequences of 29 type strains of Enterococci.</title>
        <authorList>
            <person name="Zhong Z."/>
            <person name="Sun Z."/>
            <person name="Liu W."/>
            <person name="Zhang W."/>
            <person name="Zhang H."/>
        </authorList>
    </citation>
    <scope>NUCLEOTIDE SEQUENCE [LARGE SCALE GENOMIC DNA]</scope>
    <source>
        <strain evidence="14 15">DSM 17690</strain>
    </source>
</reference>
<keyword evidence="10" id="KW-0902">Two-component regulatory system</keyword>
<dbReference type="EMBL" id="JXKD01000024">
    <property type="protein sequence ID" value="OJG08948.1"/>
    <property type="molecule type" value="Genomic_DNA"/>
</dbReference>
<evidence type="ECO:0000256" key="6">
    <source>
        <dbReference type="ARBA" id="ARBA00022741"/>
    </source>
</evidence>
<organism evidence="14 15">
    <name type="scientific">Enterococcus aquimarinus</name>
    <dbReference type="NCBI Taxonomy" id="328396"/>
    <lineage>
        <taxon>Bacteria</taxon>
        <taxon>Bacillati</taxon>
        <taxon>Bacillota</taxon>
        <taxon>Bacilli</taxon>
        <taxon>Lactobacillales</taxon>
        <taxon>Enterococcaceae</taxon>
        <taxon>Enterococcus</taxon>
    </lineage>
</organism>
<keyword evidence="2" id="KW-1003">Cell membrane</keyword>
<evidence type="ECO:0000256" key="8">
    <source>
        <dbReference type="ARBA" id="ARBA00022840"/>
    </source>
</evidence>
<evidence type="ECO:0000256" key="11">
    <source>
        <dbReference type="ARBA" id="ARBA00023136"/>
    </source>
</evidence>
<evidence type="ECO:0000256" key="12">
    <source>
        <dbReference type="SAM" id="Phobius"/>
    </source>
</evidence>
<dbReference type="Pfam" id="PF06580">
    <property type="entry name" value="His_kinase"/>
    <property type="match status" value="1"/>
</dbReference>
<dbReference type="Pfam" id="PF00672">
    <property type="entry name" value="HAMP"/>
    <property type="match status" value="1"/>
</dbReference>
<keyword evidence="8" id="KW-0067">ATP-binding</keyword>
<dbReference type="Gene3D" id="6.10.340.10">
    <property type="match status" value="1"/>
</dbReference>
<dbReference type="SUPFAM" id="SSF55874">
    <property type="entry name" value="ATPase domain of HSP90 chaperone/DNA topoisomerase II/histidine kinase"/>
    <property type="match status" value="1"/>
</dbReference>
<dbReference type="GO" id="GO:0005886">
    <property type="term" value="C:plasma membrane"/>
    <property type="evidence" value="ECO:0007669"/>
    <property type="project" value="UniProtKB-SubCell"/>
</dbReference>
<dbReference type="GO" id="GO:0005524">
    <property type="term" value="F:ATP binding"/>
    <property type="evidence" value="ECO:0007669"/>
    <property type="project" value="UniProtKB-KW"/>
</dbReference>
<keyword evidence="3" id="KW-0597">Phosphoprotein</keyword>
<keyword evidence="9 12" id="KW-1133">Transmembrane helix</keyword>
<feature type="transmembrane region" description="Helical" evidence="12">
    <location>
        <begin position="275"/>
        <end position="295"/>
    </location>
</feature>
<protein>
    <recommendedName>
        <fullName evidence="13">HAMP domain-containing protein</fullName>
    </recommendedName>
</protein>
<evidence type="ECO:0000256" key="7">
    <source>
        <dbReference type="ARBA" id="ARBA00022777"/>
    </source>
</evidence>
<feature type="transmembrane region" description="Helical" evidence="12">
    <location>
        <begin position="7"/>
        <end position="24"/>
    </location>
</feature>
<evidence type="ECO:0000313" key="15">
    <source>
        <dbReference type="Proteomes" id="UP000182149"/>
    </source>
</evidence>
<proteinExistence type="predicted"/>
<dbReference type="SMART" id="SM00304">
    <property type="entry name" value="HAMP"/>
    <property type="match status" value="1"/>
</dbReference>
<evidence type="ECO:0000256" key="5">
    <source>
        <dbReference type="ARBA" id="ARBA00022692"/>
    </source>
</evidence>
<keyword evidence="11 12" id="KW-0472">Membrane</keyword>
<evidence type="ECO:0000256" key="1">
    <source>
        <dbReference type="ARBA" id="ARBA00004651"/>
    </source>
</evidence>
<dbReference type="Proteomes" id="UP000182149">
    <property type="component" value="Unassembled WGS sequence"/>
</dbReference>
<accession>A0A1L8QN60</accession>
<evidence type="ECO:0000256" key="9">
    <source>
        <dbReference type="ARBA" id="ARBA00022989"/>
    </source>
</evidence>
<dbReference type="RefSeq" id="WP_169818122.1">
    <property type="nucleotide sequence ID" value="NZ_JXKD01000024.1"/>
</dbReference>
<dbReference type="SUPFAM" id="SSF158472">
    <property type="entry name" value="HAMP domain-like"/>
    <property type="match status" value="1"/>
</dbReference>
<evidence type="ECO:0000256" key="10">
    <source>
        <dbReference type="ARBA" id="ARBA00023012"/>
    </source>
</evidence>
<evidence type="ECO:0000313" key="14">
    <source>
        <dbReference type="EMBL" id="OJG08948.1"/>
    </source>
</evidence>
<evidence type="ECO:0000259" key="13">
    <source>
        <dbReference type="PROSITE" id="PS50885"/>
    </source>
</evidence>